<sequence>MFLHFQTTYLTNFGRQINRDFKQIIRLNLSQKSKLNQTRSNFMKDGRTNLHKKESLKLNMNHIMEQLKWKEQLKLNMNRIRKIKRICHSEEEKLKIVNKFLEMKQNLNTKVGKRSSKQIDKEMADKLGVNVRTIYQWKRDFGFSKKRLTSEEQTEIIKRFENLELLEK</sequence>
<evidence type="ECO:0000313" key="1">
    <source>
        <dbReference type="Proteomes" id="UP000050741"/>
    </source>
</evidence>
<protein>
    <submittedName>
        <fullName evidence="2">Transposase</fullName>
    </submittedName>
</protein>
<keyword evidence="1" id="KW-1185">Reference proteome</keyword>
<dbReference type="AlphaFoldDB" id="A0A183CFG9"/>
<reference evidence="2" key="3">
    <citation type="submission" date="2016-06" db="UniProtKB">
        <authorList>
            <consortium name="WormBaseParasite"/>
        </authorList>
    </citation>
    <scope>IDENTIFICATION</scope>
</reference>
<dbReference type="Proteomes" id="UP000050741">
    <property type="component" value="Unassembled WGS sequence"/>
</dbReference>
<reference evidence="1" key="1">
    <citation type="submission" date="2013-12" db="EMBL/GenBank/DDBJ databases">
        <authorList>
            <person name="Aslett M."/>
        </authorList>
    </citation>
    <scope>NUCLEOTIDE SEQUENCE [LARGE SCALE GENOMIC DNA]</scope>
    <source>
        <strain evidence="1">Lindley</strain>
    </source>
</reference>
<reference evidence="1" key="2">
    <citation type="submission" date="2014-05" db="EMBL/GenBank/DDBJ databases">
        <title>The genome and life-stage specific transcriptomes of Globodera pallida elucidate key aspects of plant parasitism by a cyst nematode.</title>
        <authorList>
            <person name="Cotton J.A."/>
            <person name="Lilley C.J."/>
            <person name="Jones L.M."/>
            <person name="Kikuchi T."/>
            <person name="Reid A.J."/>
            <person name="Thorpe P."/>
            <person name="Tsai I.J."/>
            <person name="Beasley H."/>
            <person name="Blok V."/>
            <person name="Cock P.J.A."/>
            <person name="Van den Akker S.E."/>
            <person name="Holroyd N."/>
            <person name="Hunt M."/>
            <person name="Mantelin S."/>
            <person name="Naghra H."/>
            <person name="Pain A."/>
            <person name="Palomares-Rius J.E."/>
            <person name="Zarowiecki M."/>
            <person name="Berriman M."/>
            <person name="Jones J.T."/>
            <person name="Urwin P.E."/>
        </authorList>
    </citation>
    <scope>NUCLEOTIDE SEQUENCE [LARGE SCALE GENOMIC DNA]</scope>
    <source>
        <strain evidence="1">Lindley</strain>
    </source>
</reference>
<dbReference type="WBParaSite" id="GPLIN_001162400">
    <property type="protein sequence ID" value="GPLIN_001162400"/>
    <property type="gene ID" value="GPLIN_001162400"/>
</dbReference>
<name>A0A183CFG9_GLOPA</name>
<proteinExistence type="predicted"/>
<organism evidence="1 2">
    <name type="scientific">Globodera pallida</name>
    <name type="common">Potato cyst nematode worm</name>
    <name type="synonym">Heterodera pallida</name>
    <dbReference type="NCBI Taxonomy" id="36090"/>
    <lineage>
        <taxon>Eukaryota</taxon>
        <taxon>Metazoa</taxon>
        <taxon>Ecdysozoa</taxon>
        <taxon>Nematoda</taxon>
        <taxon>Chromadorea</taxon>
        <taxon>Rhabditida</taxon>
        <taxon>Tylenchina</taxon>
        <taxon>Tylenchomorpha</taxon>
        <taxon>Tylenchoidea</taxon>
        <taxon>Heteroderidae</taxon>
        <taxon>Heteroderinae</taxon>
        <taxon>Globodera</taxon>
    </lineage>
</organism>
<evidence type="ECO:0000313" key="2">
    <source>
        <dbReference type="WBParaSite" id="GPLIN_001162400"/>
    </source>
</evidence>
<accession>A0A183CFG9</accession>